<evidence type="ECO:0000313" key="2">
    <source>
        <dbReference type="EMBL" id="MVT43919.1"/>
    </source>
</evidence>
<reference evidence="2 3" key="1">
    <citation type="submission" date="2019-12" db="EMBL/GenBank/DDBJ databases">
        <title>The draft genomic sequence of strain Chitinophaga oryziterrae JCM 16595.</title>
        <authorList>
            <person name="Zhang X."/>
        </authorList>
    </citation>
    <scope>NUCLEOTIDE SEQUENCE [LARGE SCALE GENOMIC DNA]</scope>
    <source>
        <strain evidence="2 3">JCM 16595</strain>
    </source>
</reference>
<keyword evidence="3" id="KW-1185">Reference proteome</keyword>
<dbReference type="AlphaFoldDB" id="A0A6N8JHR9"/>
<comment type="caution">
    <text evidence="2">The sequence shown here is derived from an EMBL/GenBank/DDBJ whole genome shotgun (WGS) entry which is preliminary data.</text>
</comment>
<feature type="signal peptide" evidence="1">
    <location>
        <begin position="1"/>
        <end position="20"/>
    </location>
</feature>
<dbReference type="EMBL" id="WRXO01000009">
    <property type="protein sequence ID" value="MVT43919.1"/>
    <property type="molecule type" value="Genomic_DNA"/>
</dbReference>
<gene>
    <name evidence="2" type="ORF">GO495_25210</name>
</gene>
<name>A0A6N8JHR9_9BACT</name>
<accession>A0A6N8JHR9</accession>
<sequence length="199" mass="21509">MKKQLFLLTVACVLSLSAFAQSFQHGAGIGFYLDNMVPDNVGIGSGFTYNPRINFAETEATSLSIGIPLTLGYMQNGYNSTGNLIQTSTGFMVNAPVMLNFNFGGGASKKSKGHIGGFIGAGYGFHYVSSRDYYAYDVFYNAIVIKSVGGSSRGPAANMGMRIAVGRKRTKNIEIKLSYYRGMNQNKLDLYGIGTAFNF</sequence>
<proteinExistence type="predicted"/>
<evidence type="ECO:0000256" key="1">
    <source>
        <dbReference type="SAM" id="SignalP"/>
    </source>
</evidence>
<feature type="chain" id="PRO_5027077703" description="Outer membrane beta-barrel protein" evidence="1">
    <location>
        <begin position="21"/>
        <end position="199"/>
    </location>
</feature>
<dbReference type="RefSeq" id="WP_157302728.1">
    <property type="nucleotide sequence ID" value="NZ_BAAAZB010000001.1"/>
</dbReference>
<protein>
    <recommendedName>
        <fullName evidence="4">Outer membrane beta-barrel protein</fullName>
    </recommendedName>
</protein>
<dbReference type="Proteomes" id="UP000468388">
    <property type="component" value="Unassembled WGS sequence"/>
</dbReference>
<dbReference type="OrthoDB" id="671476at2"/>
<evidence type="ECO:0000313" key="3">
    <source>
        <dbReference type="Proteomes" id="UP000468388"/>
    </source>
</evidence>
<evidence type="ECO:0008006" key="4">
    <source>
        <dbReference type="Google" id="ProtNLM"/>
    </source>
</evidence>
<organism evidence="2 3">
    <name type="scientific">Chitinophaga oryziterrae</name>
    <dbReference type="NCBI Taxonomy" id="1031224"/>
    <lineage>
        <taxon>Bacteria</taxon>
        <taxon>Pseudomonadati</taxon>
        <taxon>Bacteroidota</taxon>
        <taxon>Chitinophagia</taxon>
        <taxon>Chitinophagales</taxon>
        <taxon>Chitinophagaceae</taxon>
        <taxon>Chitinophaga</taxon>
    </lineage>
</organism>
<keyword evidence="1" id="KW-0732">Signal</keyword>